<dbReference type="FunFam" id="3.30.420.40:FF:000118">
    <property type="entry name" value="Xylulose kinase 2"/>
    <property type="match status" value="1"/>
</dbReference>
<dbReference type="CDD" id="cd07776">
    <property type="entry name" value="ASKHA_NBD_FGGY_SpXK-like"/>
    <property type="match status" value="1"/>
</dbReference>
<keyword evidence="6" id="KW-0119">Carbohydrate metabolism</keyword>
<evidence type="ECO:0000259" key="8">
    <source>
        <dbReference type="Pfam" id="PF02782"/>
    </source>
</evidence>
<dbReference type="EMBL" id="KV423936">
    <property type="protein sequence ID" value="KZT59857.1"/>
    <property type="molecule type" value="Genomic_DNA"/>
</dbReference>
<dbReference type="PANTHER" id="PTHR10196">
    <property type="entry name" value="SUGAR KINASE"/>
    <property type="match status" value="1"/>
</dbReference>
<dbReference type="GO" id="GO:0005524">
    <property type="term" value="F:ATP binding"/>
    <property type="evidence" value="ECO:0007669"/>
    <property type="project" value="UniProtKB-UniRule"/>
</dbReference>
<keyword evidence="2 6" id="KW-0859">Xylose metabolism</keyword>
<dbReference type="STRING" id="1353952.A0A165HX18"/>
<evidence type="ECO:0000313" key="9">
    <source>
        <dbReference type="EMBL" id="KZT59857.1"/>
    </source>
</evidence>
<evidence type="ECO:0000259" key="7">
    <source>
        <dbReference type="Pfam" id="PF00370"/>
    </source>
</evidence>
<dbReference type="Pfam" id="PF00370">
    <property type="entry name" value="FGGY_N"/>
    <property type="match status" value="1"/>
</dbReference>
<dbReference type="PIRSF" id="PIRSF000538">
    <property type="entry name" value="GlpK"/>
    <property type="match status" value="1"/>
</dbReference>
<dbReference type="PANTHER" id="PTHR10196:SF57">
    <property type="entry name" value="XYLULOSE KINASE"/>
    <property type="match status" value="1"/>
</dbReference>
<dbReference type="InterPro" id="IPR042024">
    <property type="entry name" value="D-XK_euk"/>
</dbReference>
<name>A0A165HX18_9BASI</name>
<comment type="catalytic activity">
    <reaction evidence="5 6">
        <text>D-xylulose + ATP = D-xylulose 5-phosphate + ADP + H(+)</text>
        <dbReference type="Rhea" id="RHEA:10964"/>
        <dbReference type="ChEBI" id="CHEBI:15378"/>
        <dbReference type="ChEBI" id="CHEBI:17140"/>
        <dbReference type="ChEBI" id="CHEBI:30616"/>
        <dbReference type="ChEBI" id="CHEBI:57737"/>
        <dbReference type="ChEBI" id="CHEBI:456216"/>
        <dbReference type="EC" id="2.7.1.17"/>
    </reaction>
</comment>
<dbReference type="GO" id="GO:0005829">
    <property type="term" value="C:cytosol"/>
    <property type="evidence" value="ECO:0007669"/>
    <property type="project" value="TreeGrafter"/>
</dbReference>
<evidence type="ECO:0000256" key="3">
    <source>
        <dbReference type="ARBA" id="ARBA00022679"/>
    </source>
</evidence>
<organism evidence="9 10">
    <name type="scientific">Calocera cornea HHB12733</name>
    <dbReference type="NCBI Taxonomy" id="1353952"/>
    <lineage>
        <taxon>Eukaryota</taxon>
        <taxon>Fungi</taxon>
        <taxon>Dikarya</taxon>
        <taxon>Basidiomycota</taxon>
        <taxon>Agaricomycotina</taxon>
        <taxon>Dacrymycetes</taxon>
        <taxon>Dacrymycetales</taxon>
        <taxon>Dacrymycetaceae</taxon>
        <taxon>Calocera</taxon>
    </lineage>
</organism>
<gene>
    <name evidence="9" type="ORF">CALCODRAFT_507226</name>
</gene>
<evidence type="ECO:0000313" key="10">
    <source>
        <dbReference type="Proteomes" id="UP000076842"/>
    </source>
</evidence>
<dbReference type="SUPFAM" id="SSF53067">
    <property type="entry name" value="Actin-like ATPase domain"/>
    <property type="match status" value="2"/>
</dbReference>
<proteinExistence type="inferred from homology"/>
<dbReference type="GO" id="GO:0005997">
    <property type="term" value="P:xylulose metabolic process"/>
    <property type="evidence" value="ECO:0007669"/>
    <property type="project" value="TreeGrafter"/>
</dbReference>
<dbReference type="InterPro" id="IPR000577">
    <property type="entry name" value="Carb_kinase_FGGY"/>
</dbReference>
<accession>A0A165HX18</accession>
<dbReference type="OrthoDB" id="1728974at2759"/>
<dbReference type="InterPro" id="IPR018484">
    <property type="entry name" value="FGGY_N"/>
</dbReference>
<dbReference type="GO" id="GO:0004856">
    <property type="term" value="F:D-xylulokinase activity"/>
    <property type="evidence" value="ECO:0007669"/>
    <property type="project" value="UniProtKB-UniRule"/>
</dbReference>
<comment type="function">
    <text evidence="6">Highly specific D-xylulose kinase which participates in the catabolism of xylose. Xylose is a major component of hemicelluloses such as xylan. Most fungi utilize D-xylose via three enzymatic reactions, xylose reductase (XR), xylitol dehydrogenase (XDH), and xylulokinase, to form xylulose 5-phosphate, which enters pentose phosphate pathway.</text>
</comment>
<keyword evidence="6" id="KW-0547">Nucleotide-binding</keyword>
<evidence type="ECO:0000256" key="2">
    <source>
        <dbReference type="ARBA" id="ARBA00022629"/>
    </source>
</evidence>
<keyword evidence="3 6" id="KW-0808">Transferase</keyword>
<keyword evidence="6" id="KW-0067">ATP-binding</keyword>
<comment type="similarity">
    <text evidence="1 6">Belongs to the FGGY kinase family.</text>
</comment>
<evidence type="ECO:0000256" key="5">
    <source>
        <dbReference type="ARBA" id="ARBA00048885"/>
    </source>
</evidence>
<evidence type="ECO:0000256" key="1">
    <source>
        <dbReference type="ARBA" id="ARBA00009156"/>
    </source>
</evidence>
<dbReference type="Pfam" id="PF02782">
    <property type="entry name" value="FGGY_C"/>
    <property type="match status" value="1"/>
</dbReference>
<dbReference type="GO" id="GO:0042732">
    <property type="term" value="P:D-xylose metabolic process"/>
    <property type="evidence" value="ECO:0007669"/>
    <property type="project" value="UniProtKB-UniRule"/>
</dbReference>
<protein>
    <recommendedName>
        <fullName evidence="6">Xylulose kinase</fullName>
        <ecNumber evidence="6">2.7.1.17</ecNumber>
    </recommendedName>
</protein>
<reference evidence="9 10" key="1">
    <citation type="journal article" date="2016" name="Mol. Biol. Evol.">
        <title>Comparative Genomics of Early-Diverging Mushroom-Forming Fungi Provides Insights into the Origins of Lignocellulose Decay Capabilities.</title>
        <authorList>
            <person name="Nagy L.G."/>
            <person name="Riley R."/>
            <person name="Tritt A."/>
            <person name="Adam C."/>
            <person name="Daum C."/>
            <person name="Floudas D."/>
            <person name="Sun H."/>
            <person name="Yadav J.S."/>
            <person name="Pangilinan J."/>
            <person name="Larsson K.H."/>
            <person name="Matsuura K."/>
            <person name="Barry K."/>
            <person name="Labutti K."/>
            <person name="Kuo R."/>
            <person name="Ohm R.A."/>
            <person name="Bhattacharya S.S."/>
            <person name="Shirouzu T."/>
            <person name="Yoshinaga Y."/>
            <person name="Martin F.M."/>
            <person name="Grigoriev I.V."/>
            <person name="Hibbett D.S."/>
        </authorList>
    </citation>
    <scope>NUCLEOTIDE SEQUENCE [LARGE SCALE GENOMIC DNA]</scope>
    <source>
        <strain evidence="9 10">HHB12733</strain>
    </source>
</reference>
<dbReference type="EC" id="2.7.1.17" evidence="6"/>
<keyword evidence="4 6" id="KW-0418">Kinase</keyword>
<sequence length="544" mass="58744">MPTSSGPLYLGLDLSTQQLKISIADDNEDLVLERAVHFDRDLPQYGTKNGAIRGSEPGEMLCPVAVWIEAVDFLMEGLKKADVDLHRIAGVSGAAQQHGSVYWSRAAEHLLETLDPGKSLTDQLGEALALPDAPTWQDSSTTKECRELEEFVGGPQNLADITGSRAYERFTASQIAKIAKKKPQVYENTAYISLVSSFLSSLFLCSIAPIEVSDASGMNLMDLETCKWDDRLLEASGGKELRAKLKSEPVLGGTILGKVGKWWVDRYGLNSECIVAPFTGDNPSSIVSLSSPGDAILSLGTSTTFLVSVPPSGTLPARTTTSHLLAHPTAPGGSIIMLCYKNGALTREQVRDRYAHGSWDTFNEQVLQTPPGDNGYFGFYFPLPEIIPDGVEGDFFYKDGEPIESIPENAHSRAVLESQLLSILARLHDIMPKDSAPLSRLVVTGGSSANPVIQQICADILHLPAYVAKTSASATVGGGLLAKFALWKQTHDGTFEDMRLQDVHDQFTKAADPDPKAVKAYAEILPTYRSCEAQVVKACAAKST</sequence>
<dbReference type="Proteomes" id="UP000076842">
    <property type="component" value="Unassembled WGS sequence"/>
</dbReference>
<evidence type="ECO:0000256" key="6">
    <source>
        <dbReference type="RuleBase" id="RU367058"/>
    </source>
</evidence>
<dbReference type="Gene3D" id="3.30.420.40">
    <property type="match status" value="2"/>
</dbReference>
<feature type="domain" description="Carbohydrate kinase FGGY C-terminal" evidence="8">
    <location>
        <begin position="297"/>
        <end position="485"/>
    </location>
</feature>
<dbReference type="FunCoup" id="A0A165HX18">
    <property type="interactions" value="346"/>
</dbReference>
<keyword evidence="10" id="KW-1185">Reference proteome</keyword>
<feature type="domain" description="Carbohydrate kinase FGGY N-terminal" evidence="7">
    <location>
        <begin position="131"/>
        <end position="286"/>
    </location>
</feature>
<dbReference type="InterPro" id="IPR043129">
    <property type="entry name" value="ATPase_NBD"/>
</dbReference>
<evidence type="ECO:0000256" key="4">
    <source>
        <dbReference type="ARBA" id="ARBA00022777"/>
    </source>
</evidence>
<dbReference type="InterPro" id="IPR018485">
    <property type="entry name" value="FGGY_C"/>
</dbReference>
<dbReference type="InParanoid" id="A0A165HX18"/>
<dbReference type="AlphaFoldDB" id="A0A165HX18"/>